<dbReference type="EMBL" id="PRDK01000005">
    <property type="protein sequence ID" value="MBE8714018.1"/>
    <property type="molecule type" value="Genomic_DNA"/>
</dbReference>
<comment type="caution">
    <text evidence="2">The sequence shown here is derived from an EMBL/GenBank/DDBJ whole genome shotgun (WGS) entry which is preliminary data.</text>
</comment>
<dbReference type="PANTHER" id="PTHR30373">
    <property type="entry name" value="UPF0603 PROTEIN YGCG"/>
    <property type="match status" value="1"/>
</dbReference>
<gene>
    <name evidence="2" type="ORF">C4F49_10035</name>
</gene>
<protein>
    <recommendedName>
        <fullName evidence="1">TPM domain-containing protein</fullName>
    </recommendedName>
</protein>
<evidence type="ECO:0000313" key="2">
    <source>
        <dbReference type="EMBL" id="MBE8714018.1"/>
    </source>
</evidence>
<reference evidence="2" key="1">
    <citation type="submission" date="2018-02" db="EMBL/GenBank/DDBJ databases">
        <authorList>
            <person name="Vasarhelyi B.M."/>
            <person name="Deshmukh S."/>
            <person name="Balint B."/>
            <person name="Kukolya J."/>
        </authorList>
    </citation>
    <scope>NUCLEOTIDE SEQUENCE</scope>
    <source>
        <strain evidence="2">KB22</strain>
    </source>
</reference>
<dbReference type="AlphaFoldDB" id="A0A928UXX5"/>
<organism evidence="2 3">
    <name type="scientific">Sphingobacterium hungaricum</name>
    <dbReference type="NCBI Taxonomy" id="2082723"/>
    <lineage>
        <taxon>Bacteria</taxon>
        <taxon>Pseudomonadati</taxon>
        <taxon>Bacteroidota</taxon>
        <taxon>Sphingobacteriia</taxon>
        <taxon>Sphingobacteriales</taxon>
        <taxon>Sphingobacteriaceae</taxon>
        <taxon>Sphingobacterium</taxon>
    </lineage>
</organism>
<dbReference type="Gene3D" id="3.10.310.50">
    <property type="match status" value="1"/>
</dbReference>
<keyword evidence="3" id="KW-1185">Reference proteome</keyword>
<feature type="domain" description="TPM" evidence="1">
    <location>
        <begin position="4"/>
        <end position="118"/>
    </location>
</feature>
<proteinExistence type="predicted"/>
<dbReference type="InterPro" id="IPR007621">
    <property type="entry name" value="TPM_dom"/>
</dbReference>
<accession>A0A928UXX5</accession>
<dbReference type="PANTHER" id="PTHR30373:SF8">
    <property type="entry name" value="BLL7265 PROTEIN"/>
    <property type="match status" value="1"/>
</dbReference>
<name>A0A928UXX5_9SPHI</name>
<sequence length="144" mass="16421">MENFSSEDQDRVVQAISLAESKISGEIRLVVERKLHGMSAIEQAQHYFEKLGMTNTILRNGVLLYIATEDHEFAIIGDAGINQRVPDNFWEETKQEMTDFFRKGELANGLIWGITHAAEQLVKFFPSRADDINELPDDIYFGNN</sequence>
<evidence type="ECO:0000313" key="3">
    <source>
        <dbReference type="Proteomes" id="UP000616201"/>
    </source>
</evidence>
<evidence type="ECO:0000259" key="1">
    <source>
        <dbReference type="Pfam" id="PF04536"/>
    </source>
</evidence>
<dbReference type="RefSeq" id="WP_196934163.1">
    <property type="nucleotide sequence ID" value="NZ_MU158697.1"/>
</dbReference>
<dbReference type="Proteomes" id="UP000616201">
    <property type="component" value="Unassembled WGS sequence"/>
</dbReference>
<dbReference type="Pfam" id="PF04536">
    <property type="entry name" value="TPM_phosphatase"/>
    <property type="match status" value="1"/>
</dbReference>